<dbReference type="PANTHER" id="PTHR10742">
    <property type="entry name" value="FLAVIN MONOAMINE OXIDASE"/>
    <property type="match status" value="1"/>
</dbReference>
<dbReference type="Pfam" id="PF01593">
    <property type="entry name" value="Amino_oxidase"/>
    <property type="match status" value="2"/>
</dbReference>
<dbReference type="InterPro" id="IPR050281">
    <property type="entry name" value="Flavin_monoamine_oxidase"/>
</dbReference>
<evidence type="ECO:0000256" key="4">
    <source>
        <dbReference type="RuleBase" id="RU362067"/>
    </source>
</evidence>
<keyword evidence="2 4" id="KW-0560">Oxidoreductase</keyword>
<dbReference type="GO" id="GO:0016491">
    <property type="term" value="F:oxidoreductase activity"/>
    <property type="evidence" value="ECO:0007669"/>
    <property type="project" value="UniProtKB-KW"/>
</dbReference>
<evidence type="ECO:0000259" key="5">
    <source>
        <dbReference type="Pfam" id="PF01593"/>
    </source>
</evidence>
<dbReference type="InterPro" id="IPR002937">
    <property type="entry name" value="Amino_oxidase"/>
</dbReference>
<feature type="binding site" evidence="3">
    <location>
        <position position="210"/>
    </location>
    <ligand>
        <name>FAD</name>
        <dbReference type="ChEBI" id="CHEBI:57692"/>
    </ligand>
</feature>
<dbReference type="OrthoDB" id="5046242at2759"/>
<dbReference type="Gene3D" id="3.90.660.10">
    <property type="match status" value="1"/>
</dbReference>
<dbReference type="Proteomes" id="UP000398389">
    <property type="component" value="Unassembled WGS sequence"/>
</dbReference>
<dbReference type="EMBL" id="CABVLU010000001">
    <property type="protein sequence ID" value="VVT45348.1"/>
    <property type="molecule type" value="Genomic_DNA"/>
</dbReference>
<keyword evidence="4" id="KW-0274">FAD</keyword>
<evidence type="ECO:0000313" key="7">
    <source>
        <dbReference type="Proteomes" id="UP000398389"/>
    </source>
</evidence>
<dbReference type="GeneID" id="43579543"/>
<dbReference type="PRINTS" id="PR00757">
    <property type="entry name" value="AMINEOXDASEF"/>
</dbReference>
<gene>
    <name evidence="6" type="ORF">SAPINGB_P000720</name>
</gene>
<proteinExistence type="inferred from homology"/>
<keyword evidence="4" id="KW-0285">Flavoprotein</keyword>
<dbReference type="SUPFAM" id="SSF54373">
    <property type="entry name" value="FAD-linked reductases, C-terminal domain"/>
    <property type="match status" value="1"/>
</dbReference>
<dbReference type="SUPFAM" id="SSF51905">
    <property type="entry name" value="FAD/NAD(P)-binding domain"/>
    <property type="match status" value="1"/>
</dbReference>
<protein>
    <recommendedName>
        <fullName evidence="4">Amine oxidase</fullName>
        <ecNumber evidence="4">1.4.3.-</ecNumber>
    </recommendedName>
</protein>
<dbReference type="RefSeq" id="XP_031851334.1">
    <property type="nucleotide sequence ID" value="XM_031995443.1"/>
</dbReference>
<feature type="binding site" evidence="3">
    <location>
        <position position="16"/>
    </location>
    <ligand>
        <name>FAD</name>
        <dbReference type="ChEBI" id="CHEBI:57692"/>
    </ligand>
</feature>
<dbReference type="InterPro" id="IPR001613">
    <property type="entry name" value="Flavin_amine_oxidase"/>
</dbReference>
<keyword evidence="7" id="KW-1185">Reference proteome</keyword>
<organism evidence="6 7">
    <name type="scientific">Magnusiomyces paraingens</name>
    <dbReference type="NCBI Taxonomy" id="2606893"/>
    <lineage>
        <taxon>Eukaryota</taxon>
        <taxon>Fungi</taxon>
        <taxon>Dikarya</taxon>
        <taxon>Ascomycota</taxon>
        <taxon>Saccharomycotina</taxon>
        <taxon>Dipodascomycetes</taxon>
        <taxon>Dipodascales</taxon>
        <taxon>Dipodascaceae</taxon>
        <taxon>Magnusiomyces</taxon>
    </lineage>
</organism>
<evidence type="ECO:0000313" key="6">
    <source>
        <dbReference type="EMBL" id="VVT45348.1"/>
    </source>
</evidence>
<dbReference type="InterPro" id="IPR036188">
    <property type="entry name" value="FAD/NAD-bd_sf"/>
</dbReference>
<comment type="cofactor">
    <cofactor evidence="1 4">
        <name>FAD</name>
        <dbReference type="ChEBI" id="CHEBI:57692"/>
    </cofactor>
</comment>
<sequence>MNEPVYDTIVVGGGMSGVKAAADLSAAGHSVIILEGRDRLGGRLFTDRSNGPIYELGCSWFHQTLDNPLYDLALKIGLKPEYDDVGPGIYDNNGPLDPIGKLGQAASDFSPWTTLYFDKNPNIEDISLKDLVDLFIQEHPNLSDYQMQEVKRILKIPTLINGSPADQVSSKFGSIPPLGRDAFATGGYDQILEYVSKPIEKKNIFFNTVVSEVKRLDNDLVDVITENGKKFTSKYVIITAPIGVLQKELIKFTPSLPEKIVEAVNGLGISQIGKVYFQFDEVFWPIDSNKFVFVGDINGEYTPILISNWYLYNGKKQYPGVFLIVPAPLINKLEANPSQAFEILKPVLESIKIDRKKAVPNPTKFKVTTWNSDKLTNGAISRAKLGINPSIATKNFEEGAGNIRFAGEHTTYRGFTFVHGAWISGEREARYILSKL</sequence>
<dbReference type="EC" id="1.4.3.-" evidence="4"/>
<dbReference type="PANTHER" id="PTHR10742:SF410">
    <property type="entry name" value="LYSINE-SPECIFIC HISTONE DEMETHYLASE 2"/>
    <property type="match status" value="1"/>
</dbReference>
<feature type="domain" description="Amine oxidase" evidence="5">
    <location>
        <begin position="15"/>
        <end position="81"/>
    </location>
</feature>
<evidence type="ECO:0000256" key="3">
    <source>
        <dbReference type="PIRSR" id="PIRSR601613-1"/>
    </source>
</evidence>
<comment type="similarity">
    <text evidence="4">Belongs to the flavin monoamine oxidase family.</text>
</comment>
<evidence type="ECO:0000256" key="2">
    <source>
        <dbReference type="ARBA" id="ARBA00023002"/>
    </source>
</evidence>
<feature type="domain" description="Amine oxidase" evidence="5">
    <location>
        <begin position="180"/>
        <end position="433"/>
    </location>
</feature>
<dbReference type="Gene3D" id="3.50.50.60">
    <property type="entry name" value="FAD/NAD(P)-binding domain"/>
    <property type="match status" value="1"/>
</dbReference>
<evidence type="ECO:0000256" key="1">
    <source>
        <dbReference type="ARBA" id="ARBA00001974"/>
    </source>
</evidence>
<accession>A0A5E8B246</accession>
<reference evidence="6 7" key="1">
    <citation type="submission" date="2019-09" db="EMBL/GenBank/DDBJ databases">
        <authorList>
            <person name="Brejova B."/>
        </authorList>
    </citation>
    <scope>NUCLEOTIDE SEQUENCE [LARGE SCALE GENOMIC DNA]</scope>
</reference>
<dbReference type="AlphaFoldDB" id="A0A5E8B246"/>
<name>A0A5E8B246_9ASCO</name>